<proteinExistence type="predicted"/>
<evidence type="ECO:0000313" key="1">
    <source>
        <dbReference type="EMBL" id="ALS37522.1"/>
    </source>
</evidence>
<organism evidence="1 2">
    <name type="scientific">Enterococcus rotai</name>
    <dbReference type="NCBI Taxonomy" id="118060"/>
    <lineage>
        <taxon>Bacteria</taxon>
        <taxon>Bacillati</taxon>
        <taxon>Bacillota</taxon>
        <taxon>Bacilli</taxon>
        <taxon>Lactobacillales</taxon>
        <taxon>Enterococcaceae</taxon>
        <taxon>Enterococcus</taxon>
    </lineage>
</organism>
<accession>A0A0U2NRE5</accession>
<dbReference type="AlphaFoldDB" id="A0A0U2NRE5"/>
<dbReference type="Proteomes" id="UP000067523">
    <property type="component" value="Chromosome"/>
</dbReference>
<reference evidence="2" key="1">
    <citation type="submission" date="2015-12" db="EMBL/GenBank/DDBJ databases">
        <authorList>
            <person name="Lauer A."/>
            <person name="Humrighouse B."/>
            <person name="Loparev V."/>
            <person name="Shewmaker P.L."/>
            <person name="Whitney A.M."/>
            <person name="McLaughlin R.W."/>
        </authorList>
    </citation>
    <scope>NUCLEOTIDE SEQUENCE [LARGE SCALE GENOMIC DNA]</scope>
    <source>
        <strain evidence="2">LMG 26678</strain>
    </source>
</reference>
<dbReference type="KEGG" id="erx:ATZ35_10265"/>
<sequence>MKKIRPQNPIYLILSLFTPRRFINTYYVLKSDNLTISRYYARKNSNVFDKKIDTIDMNKLVKFGLPKDLGTPMQEPTIRGTKGTYSSQEIQFLFEDRIIIGWNVRPYTKKQLRQLSELIYLRYCIIACNELQKVLGINN</sequence>
<evidence type="ECO:0000313" key="2">
    <source>
        <dbReference type="Proteomes" id="UP000067523"/>
    </source>
</evidence>
<gene>
    <name evidence="1" type="ORF">ATZ35_10265</name>
</gene>
<protein>
    <submittedName>
        <fullName evidence="1">Uncharacterized protein</fullName>
    </submittedName>
</protein>
<name>A0A0U2NRE5_9ENTE</name>
<dbReference type="RefSeq" id="WP_208927178.1">
    <property type="nucleotide sequence ID" value="NZ_CP013655.1"/>
</dbReference>
<dbReference type="STRING" id="118060.ATZ35_10265"/>
<dbReference type="EMBL" id="CP013655">
    <property type="protein sequence ID" value="ALS37522.1"/>
    <property type="molecule type" value="Genomic_DNA"/>
</dbReference>
<keyword evidence="2" id="KW-1185">Reference proteome</keyword>